<name>A0A2P2N7D1_RHIMU</name>
<sequence>MGEYPGGLCAPAPLKVQRSFLLLNLEFQGLLVKAAS</sequence>
<proteinExistence type="predicted"/>
<protein>
    <submittedName>
        <fullName evidence="1">3-oxoacyl-acyl-carrier-protein synthase 3 Aic</fullName>
    </submittedName>
</protein>
<reference evidence="1" key="1">
    <citation type="submission" date="2018-02" db="EMBL/GenBank/DDBJ databases">
        <title>Rhizophora mucronata_Transcriptome.</title>
        <authorList>
            <person name="Meera S.P."/>
            <person name="Sreeshan A."/>
            <person name="Augustine A."/>
        </authorList>
    </citation>
    <scope>NUCLEOTIDE SEQUENCE</scope>
    <source>
        <tissue evidence="1">Leaf</tissue>
    </source>
</reference>
<organism evidence="1">
    <name type="scientific">Rhizophora mucronata</name>
    <name type="common">Asiatic mangrove</name>
    <dbReference type="NCBI Taxonomy" id="61149"/>
    <lineage>
        <taxon>Eukaryota</taxon>
        <taxon>Viridiplantae</taxon>
        <taxon>Streptophyta</taxon>
        <taxon>Embryophyta</taxon>
        <taxon>Tracheophyta</taxon>
        <taxon>Spermatophyta</taxon>
        <taxon>Magnoliopsida</taxon>
        <taxon>eudicotyledons</taxon>
        <taxon>Gunneridae</taxon>
        <taxon>Pentapetalae</taxon>
        <taxon>rosids</taxon>
        <taxon>fabids</taxon>
        <taxon>Malpighiales</taxon>
        <taxon>Rhizophoraceae</taxon>
        <taxon>Rhizophora</taxon>
    </lineage>
</organism>
<dbReference type="AlphaFoldDB" id="A0A2P2N7D1"/>
<accession>A0A2P2N7D1</accession>
<evidence type="ECO:0000313" key="1">
    <source>
        <dbReference type="EMBL" id="MBX38363.1"/>
    </source>
</evidence>
<dbReference type="EMBL" id="GGEC01057879">
    <property type="protein sequence ID" value="MBX38363.1"/>
    <property type="molecule type" value="Transcribed_RNA"/>
</dbReference>